<reference evidence="2" key="1">
    <citation type="journal article" date="2016" name="Nat. Biotechnol.">
        <title>Sequencing wild and cultivated cassava and related species reveals extensive interspecific hybridization and genetic diversity.</title>
        <authorList>
            <person name="Bredeson J.V."/>
            <person name="Lyons J.B."/>
            <person name="Prochnik S.E."/>
            <person name="Wu G.A."/>
            <person name="Ha C.M."/>
            <person name="Edsinger-Gonzales E."/>
            <person name="Grimwood J."/>
            <person name="Schmutz J."/>
            <person name="Rabbi I.Y."/>
            <person name="Egesi C."/>
            <person name="Nauluvula P."/>
            <person name="Lebot V."/>
            <person name="Ndunguru J."/>
            <person name="Mkamilo G."/>
            <person name="Bart R.S."/>
            <person name="Setter T.L."/>
            <person name="Gleadow R.M."/>
            <person name="Kulakow P."/>
            <person name="Ferguson M.E."/>
            <person name="Rounsley S."/>
            <person name="Rokhsar D.S."/>
        </authorList>
    </citation>
    <scope>NUCLEOTIDE SEQUENCE [LARGE SCALE GENOMIC DNA]</scope>
    <source>
        <strain evidence="2">cv. AM560-2</strain>
    </source>
</reference>
<gene>
    <name evidence="1" type="ORF">MANES_04G063756v8</name>
</gene>
<sequence length="518" mass="57689">MTHNRHRITILSVAIIQSRIYGCTYLFTIIKPPFNSLLELVLIGPWYRIRAINMGDATPFKFTWRINNFSTLTQKVYSEVFYAGGCQWCLSVYPKGNKVDYLSIYLEVADSTSLAQGWSRDAKFSLAVINQINNSLTVRRGGDAQNVFKAFYTNWGYTSFIPLSKIKNSAEGYLVGDTLILEVEILVRSVNHYSKPEPKKEEAKDETKPSEPVAAPPTSQVPSSEKEVVDTKAKVDTKPLNQTKEGIQAAATPTSDKEVIKSSPPPSVTVETKIPPKDPPSEPVKSSQDVHATSKGLLTELASRTRTMSSETSMSNQASKPDVQQQKEALKGFLNMPLEAIQLANAYGNIEGIILTLIQHSKDLNEKTILQGLLSCLAEFKESAPMVITTAETAQARRTSLSGKTDELDAKLAQTHEELSSKDAEFLRLSTEEEKLEAQIQLLIKQKEDVVAHKKSVLVELEKSNKEVSKDLEEWKKLESEIKQANVNWVGAQEKLALANVRWKLYKEDLGLGKLNIS</sequence>
<evidence type="ECO:0000313" key="1">
    <source>
        <dbReference type="EMBL" id="KAG8655712.1"/>
    </source>
</evidence>
<keyword evidence="2" id="KW-1185">Reference proteome</keyword>
<dbReference type="Proteomes" id="UP000091857">
    <property type="component" value="Chromosome 4"/>
</dbReference>
<dbReference type="EMBL" id="CM004390">
    <property type="protein sequence ID" value="KAG8655712.1"/>
    <property type="molecule type" value="Genomic_DNA"/>
</dbReference>
<proteinExistence type="predicted"/>
<protein>
    <submittedName>
        <fullName evidence="1">Uncharacterized protein</fullName>
    </submittedName>
</protein>
<comment type="caution">
    <text evidence="1">The sequence shown here is derived from an EMBL/GenBank/DDBJ whole genome shotgun (WGS) entry which is preliminary data.</text>
</comment>
<evidence type="ECO:0000313" key="2">
    <source>
        <dbReference type="Proteomes" id="UP000091857"/>
    </source>
</evidence>
<accession>A0ACB7HSF1</accession>
<name>A0ACB7HSF1_MANES</name>
<organism evidence="1 2">
    <name type="scientific">Manihot esculenta</name>
    <name type="common">Cassava</name>
    <name type="synonym">Jatropha manihot</name>
    <dbReference type="NCBI Taxonomy" id="3983"/>
    <lineage>
        <taxon>Eukaryota</taxon>
        <taxon>Viridiplantae</taxon>
        <taxon>Streptophyta</taxon>
        <taxon>Embryophyta</taxon>
        <taxon>Tracheophyta</taxon>
        <taxon>Spermatophyta</taxon>
        <taxon>Magnoliopsida</taxon>
        <taxon>eudicotyledons</taxon>
        <taxon>Gunneridae</taxon>
        <taxon>Pentapetalae</taxon>
        <taxon>rosids</taxon>
        <taxon>fabids</taxon>
        <taxon>Malpighiales</taxon>
        <taxon>Euphorbiaceae</taxon>
        <taxon>Crotonoideae</taxon>
        <taxon>Manihoteae</taxon>
        <taxon>Manihot</taxon>
    </lineage>
</organism>